<accession>A0A179GS07</accession>
<comment type="caution">
    <text evidence="9">The sequence shown here is derived from an EMBL/GenBank/DDBJ whole genome shotgun (WGS) entry which is preliminary data.</text>
</comment>
<dbReference type="Gene3D" id="2.60.120.260">
    <property type="entry name" value="Galactose-binding domain-like"/>
    <property type="match status" value="1"/>
</dbReference>
<dbReference type="PROSITE" id="PS51284">
    <property type="entry name" value="DOC"/>
    <property type="match status" value="1"/>
</dbReference>
<proteinExistence type="inferred from homology"/>
<dbReference type="GO" id="GO:0005680">
    <property type="term" value="C:anaphase-promoting complex"/>
    <property type="evidence" value="ECO:0007669"/>
    <property type="project" value="InterPro"/>
</dbReference>
<dbReference type="PANTHER" id="PTHR12936">
    <property type="entry name" value="ANAPHASE-PROMOTING COMPLEX 10"/>
    <property type="match status" value="1"/>
</dbReference>
<dbReference type="SUPFAM" id="SSF49785">
    <property type="entry name" value="Galactose-binding domain-like"/>
    <property type="match status" value="1"/>
</dbReference>
<evidence type="ECO:0000256" key="6">
    <source>
        <dbReference type="SAM" id="MobiDB-lite"/>
    </source>
</evidence>
<feature type="domain" description="DOC" evidence="7">
    <location>
        <begin position="188"/>
        <end position="376"/>
    </location>
</feature>
<dbReference type="EMBL" id="LCWV01000019">
    <property type="protein sequence ID" value="PWI67404.1"/>
    <property type="molecule type" value="Genomic_DNA"/>
</dbReference>
<dbReference type="InterPro" id="IPR008979">
    <property type="entry name" value="Galactose-bd-like_sf"/>
</dbReference>
<dbReference type="InterPro" id="IPR016901">
    <property type="entry name" value="APC10/Doc1"/>
</dbReference>
<dbReference type="PANTHER" id="PTHR12936:SF0">
    <property type="entry name" value="ANAPHASE-PROMOTING COMPLEX SUBUNIT 10"/>
    <property type="match status" value="1"/>
</dbReference>
<evidence type="ECO:0000313" key="14">
    <source>
        <dbReference type="Proteomes" id="UP001287286"/>
    </source>
</evidence>
<reference evidence="8" key="4">
    <citation type="submission" date="2023-11" db="EMBL/GenBank/DDBJ databases">
        <authorList>
            <person name="Beijen E."/>
            <person name="Ohm R.A."/>
        </authorList>
    </citation>
    <scope>NUCLEOTIDE SEQUENCE</scope>
    <source>
        <strain evidence="8">CBS 150709</strain>
    </source>
</reference>
<evidence type="ECO:0000313" key="12">
    <source>
        <dbReference type="Proteomes" id="UP000078240"/>
    </source>
</evidence>
<evidence type="ECO:0000256" key="2">
    <source>
        <dbReference type="ARBA" id="ARBA00022618"/>
    </source>
</evidence>
<organism evidence="9 12">
    <name type="scientific">Purpureocillium lilacinum</name>
    <name type="common">Paecilomyces lilacinus</name>
    <dbReference type="NCBI Taxonomy" id="33203"/>
    <lineage>
        <taxon>Eukaryota</taxon>
        <taxon>Fungi</taxon>
        <taxon>Dikarya</taxon>
        <taxon>Ascomycota</taxon>
        <taxon>Pezizomycotina</taxon>
        <taxon>Sordariomycetes</taxon>
        <taxon>Hypocreomycetidae</taxon>
        <taxon>Hypocreales</taxon>
        <taxon>Ophiocordycipitaceae</taxon>
        <taxon>Purpureocillium</taxon>
    </lineage>
</organism>
<feature type="region of interest" description="Disordered" evidence="6">
    <location>
        <begin position="361"/>
        <end position="395"/>
    </location>
</feature>
<evidence type="ECO:0000313" key="11">
    <source>
        <dbReference type="EMBL" id="PWI67404.1"/>
    </source>
</evidence>
<dbReference type="GO" id="GO:0070979">
    <property type="term" value="P:protein K11-linked ubiquitination"/>
    <property type="evidence" value="ECO:0007669"/>
    <property type="project" value="TreeGrafter"/>
</dbReference>
<dbReference type="GeneID" id="28888905"/>
<evidence type="ECO:0000259" key="7">
    <source>
        <dbReference type="PROSITE" id="PS51284"/>
    </source>
</evidence>
<evidence type="ECO:0000256" key="5">
    <source>
        <dbReference type="ARBA" id="ARBA00023306"/>
    </source>
</evidence>
<keyword evidence="14" id="KW-1185">Reference proteome</keyword>
<reference evidence="9 12" key="3">
    <citation type="submission" date="2016-01" db="EMBL/GenBank/DDBJ databases">
        <title>Biosynthesis of antibiotic leucinostatins and their inhibition on Phytophthora in bio-control Purpureocillium lilacinum.</title>
        <authorList>
            <person name="Wang G."/>
            <person name="Liu Z."/>
            <person name="Lin R."/>
            <person name="Li E."/>
            <person name="Mao Z."/>
            <person name="Ling J."/>
            <person name="Yin W."/>
            <person name="Xie B."/>
        </authorList>
    </citation>
    <scope>NUCLEOTIDE SEQUENCE [LARGE SCALE GENOMIC DNA]</scope>
    <source>
        <strain evidence="9">PLBJ-1</strain>
        <strain evidence="10">PLFJ-1</strain>
    </source>
</reference>
<dbReference type="GO" id="GO:0051301">
    <property type="term" value="P:cell division"/>
    <property type="evidence" value="ECO:0007669"/>
    <property type="project" value="UniProtKB-KW"/>
</dbReference>
<dbReference type="OMA" id="MAYNDDQ"/>
<sequence>MFYAPNVGPTPPSSPASAGENSPVRIYQDPEERNSRLPLQELPITPFGDVLSRRGPSFRPIPSIDKENYPALRSALDHRERVLAQQALDVAHALDQMQFYRNLLQQSLAEVSSASSAIADPDELPPAAHMNANTRLSMPLDSDESSSEPDLSVLGMARAGNAGADHQMNAMAYDEDEVLSQEQYEDTSLEDPVEEHDVAPLFDPATVGLKEISNLGKFTVSSHKPGCGVDELRSDDLKMYWQSDGPQPHKLTIYFVKRVGIRDIRFFVDYNEDESYTPTKIVFKSGTSENHLIEFATMNLDSPVGWQQVPVAGAGGEPDGNTLVSYVLQMQILENHQNGKDTHLRGIKIYAFDADAAAGREIAPADDDDDEDDEDSAEAMDVSDDEGAATTAGQAGFSDKLGDIARILAAARLESGETGLTLPDFMREPEIR</sequence>
<dbReference type="STRING" id="33203.A0A179GS07"/>
<keyword evidence="4" id="KW-0833">Ubl conjugation pathway</keyword>
<name>A0A179GS07_PURLI</name>
<dbReference type="Proteomes" id="UP000078340">
    <property type="component" value="Unassembled WGS sequence"/>
</dbReference>
<dbReference type="Proteomes" id="UP000078240">
    <property type="component" value="Unassembled WGS sequence"/>
</dbReference>
<dbReference type="GO" id="GO:0031145">
    <property type="term" value="P:anaphase-promoting complex-dependent catabolic process"/>
    <property type="evidence" value="ECO:0007669"/>
    <property type="project" value="InterPro"/>
</dbReference>
<dbReference type="Proteomes" id="UP001287286">
    <property type="component" value="Unassembled WGS sequence"/>
</dbReference>
<dbReference type="Pfam" id="PF03256">
    <property type="entry name" value="ANAPC10"/>
    <property type="match status" value="1"/>
</dbReference>
<evidence type="ECO:0000313" key="9">
    <source>
        <dbReference type="EMBL" id="OAQ80278.1"/>
    </source>
</evidence>
<dbReference type="KEGG" id="plj:28888905"/>
<dbReference type="Proteomes" id="UP000245956">
    <property type="component" value="Unassembled WGS sequence"/>
</dbReference>
<reference evidence="11" key="1">
    <citation type="submission" date="2015-05" db="EMBL/GenBank/DDBJ databases">
        <authorList>
            <person name="Wang D.B."/>
            <person name="Wang M."/>
        </authorList>
    </citation>
    <scope>NUCLEOTIDE SEQUENCE</scope>
    <source>
        <strain evidence="11">36-1</strain>
    </source>
</reference>
<dbReference type="EMBL" id="LSBI01000006">
    <property type="protein sequence ID" value="OAQ88316.1"/>
    <property type="molecule type" value="Genomic_DNA"/>
</dbReference>
<feature type="region of interest" description="Disordered" evidence="6">
    <location>
        <begin position="1"/>
        <end position="41"/>
    </location>
</feature>
<dbReference type="SMART" id="SM01337">
    <property type="entry name" value="APC10"/>
    <property type="match status" value="1"/>
</dbReference>
<dbReference type="CDD" id="cd08366">
    <property type="entry name" value="APC10"/>
    <property type="match status" value="1"/>
</dbReference>
<comment type="similarity">
    <text evidence="1">Belongs to the APC10 family.</text>
</comment>
<reference evidence="8 14" key="5">
    <citation type="journal article" date="2024" name="Microbiol. Resour. Announc.">
        <title>Genome annotations for the ascomycete fungi Trichoderma harzianum, Trichoderma aggressivum, and Purpureocillium lilacinum.</title>
        <authorList>
            <person name="Beijen E.P.W."/>
            <person name="Ohm R.A."/>
        </authorList>
    </citation>
    <scope>NUCLEOTIDE SEQUENCE [LARGE SCALE GENOMIC DNA]</scope>
    <source>
        <strain evidence="8 14">CBS 150709</strain>
    </source>
</reference>
<evidence type="ECO:0000256" key="1">
    <source>
        <dbReference type="ARBA" id="ARBA00006762"/>
    </source>
</evidence>
<reference evidence="11 13" key="2">
    <citation type="journal article" date="2016" name="Front. Microbiol.">
        <title>Genome and transcriptome sequences reveal the specific parasitism of the nematophagous Purpureocillium lilacinum 36-1.</title>
        <authorList>
            <person name="Xie J."/>
            <person name="Li S."/>
            <person name="Mo C."/>
            <person name="Xiao X."/>
            <person name="Peng D."/>
            <person name="Wang G."/>
            <person name="Xiao Y."/>
        </authorList>
    </citation>
    <scope>NUCLEOTIDE SEQUENCE [LARGE SCALE GENOMIC DNA]</scope>
    <source>
        <strain evidence="11 13">36-1</strain>
    </source>
</reference>
<keyword evidence="3" id="KW-0498">Mitosis</keyword>
<evidence type="ECO:0000313" key="8">
    <source>
        <dbReference type="EMBL" id="KAK4094918.1"/>
    </source>
</evidence>
<keyword evidence="2" id="KW-0132">Cell division</keyword>
<dbReference type="InterPro" id="IPR004939">
    <property type="entry name" value="APC_su10/DOC_dom"/>
</dbReference>
<dbReference type="EMBL" id="LSBH01000004">
    <property type="protein sequence ID" value="OAQ80278.1"/>
    <property type="molecule type" value="Genomic_DNA"/>
</dbReference>
<evidence type="ECO:0000313" key="10">
    <source>
        <dbReference type="EMBL" id="OAQ88316.1"/>
    </source>
</evidence>
<evidence type="ECO:0000256" key="3">
    <source>
        <dbReference type="ARBA" id="ARBA00022776"/>
    </source>
</evidence>
<evidence type="ECO:0000313" key="13">
    <source>
        <dbReference type="Proteomes" id="UP000245956"/>
    </source>
</evidence>
<dbReference type="AlphaFoldDB" id="A0A179GS07"/>
<dbReference type="EMBL" id="JAWRVI010000002">
    <property type="protein sequence ID" value="KAK4094918.1"/>
    <property type="molecule type" value="Genomic_DNA"/>
</dbReference>
<protein>
    <submittedName>
        <fullName evidence="9">Anaphase-promoting complex, subunit 10/DOC domain-containingprotein</fullName>
    </submittedName>
</protein>
<feature type="compositionally biased region" description="Acidic residues" evidence="6">
    <location>
        <begin position="364"/>
        <end position="387"/>
    </location>
</feature>
<gene>
    <name evidence="11" type="ORF">PCL_03172</name>
    <name evidence="8" type="ORF">Purlil1_614</name>
    <name evidence="9" type="ORF">VFPBJ_05863</name>
    <name evidence="10" type="ORF">VFPFJ_06781</name>
</gene>
<evidence type="ECO:0000256" key="4">
    <source>
        <dbReference type="ARBA" id="ARBA00022786"/>
    </source>
</evidence>
<keyword evidence="5" id="KW-0131">Cell cycle</keyword>